<dbReference type="GO" id="GO:0005840">
    <property type="term" value="C:ribosome"/>
    <property type="evidence" value="ECO:0007669"/>
    <property type="project" value="UniProtKB-KW"/>
</dbReference>
<dbReference type="SUPFAM" id="SSF47060">
    <property type="entry name" value="S15/NS1 RNA-binding domain"/>
    <property type="match status" value="1"/>
</dbReference>
<feature type="compositionally biased region" description="Polar residues" evidence="6">
    <location>
        <begin position="127"/>
        <end position="145"/>
    </location>
</feature>
<dbReference type="AlphaFoldDB" id="A0AAX6EF23"/>
<evidence type="ECO:0000256" key="2">
    <source>
        <dbReference type="ARBA" id="ARBA00022980"/>
    </source>
</evidence>
<dbReference type="GO" id="GO:0005737">
    <property type="term" value="C:cytoplasm"/>
    <property type="evidence" value="ECO:0007669"/>
    <property type="project" value="UniProtKB-ARBA"/>
</dbReference>
<dbReference type="Proteomes" id="UP001140949">
    <property type="component" value="Unassembled WGS sequence"/>
</dbReference>
<feature type="compositionally biased region" description="Basic and acidic residues" evidence="6">
    <location>
        <begin position="58"/>
        <end position="69"/>
    </location>
</feature>
<dbReference type="EMBL" id="JANAVB010037020">
    <property type="protein sequence ID" value="KAJ6802672.1"/>
    <property type="molecule type" value="Genomic_DNA"/>
</dbReference>
<comment type="similarity">
    <text evidence="1">Belongs to the universal ribosomal protein uS15 family.</text>
</comment>
<evidence type="ECO:0000256" key="3">
    <source>
        <dbReference type="ARBA" id="ARBA00023274"/>
    </source>
</evidence>
<feature type="compositionally biased region" description="Pro residues" evidence="6">
    <location>
        <begin position="37"/>
        <end position="53"/>
    </location>
</feature>
<proteinExistence type="inferred from homology"/>
<accession>A0AAX6EF23</accession>
<evidence type="ECO:0000313" key="7">
    <source>
        <dbReference type="EMBL" id="KAJ6802672.1"/>
    </source>
</evidence>
<evidence type="ECO:0000256" key="6">
    <source>
        <dbReference type="SAM" id="MobiDB-lite"/>
    </source>
</evidence>
<evidence type="ECO:0000256" key="4">
    <source>
        <dbReference type="ARBA" id="ARBA00035250"/>
    </source>
</evidence>
<dbReference type="GO" id="GO:0003735">
    <property type="term" value="F:structural constituent of ribosome"/>
    <property type="evidence" value="ECO:0007669"/>
    <property type="project" value="InterPro"/>
</dbReference>
<keyword evidence="5" id="KW-0175">Coiled coil</keyword>
<sequence>MATDSPNPRPLLPSPPSSATSSRVSRPLLHLSAASPPNLPPLILPSPPSPNPPVSSIDDIRRKLAELRLKSPNSNPSPNPNPNHTMSFQELFNKSDAANKTGPNPSGKPDGGGGSLSYDSIRESLRQFRSSPRENTGTRSSFHNSLNLKSLQESLRSPSISAARLPESIFGRELREKNKGDAPEEEAAAVAEGETKALKTEFVKMYTPEELGEKLRRLRPAAAGKAGKNWFSLKELNGRLAKLRKQEEEIQDRIGGVLMRDLKESLEKLKEADANKNVNMRRLSILTNLGTNATPPFMLKPPQEQLVENYFHPDHLSSAEKMKMELQKVRDEFKMSESDCGSSRVQIAQLTTKIKHLSSVLHKKDKHSRKGLHEMVQRRKKLLKYLRRTDWDSYCLVLSKLGLRDVPEYKAPNYKA</sequence>
<dbReference type="Pfam" id="PF00312">
    <property type="entry name" value="Ribosomal_S15"/>
    <property type="match status" value="1"/>
</dbReference>
<feature type="compositionally biased region" description="Low complexity" evidence="6">
    <location>
        <begin position="17"/>
        <end position="36"/>
    </location>
</feature>
<name>A0AAX6EF23_IRIPA</name>
<feature type="region of interest" description="Disordered" evidence="6">
    <location>
        <begin position="1"/>
        <end position="145"/>
    </location>
</feature>
<evidence type="ECO:0000313" key="8">
    <source>
        <dbReference type="Proteomes" id="UP001140949"/>
    </source>
</evidence>
<organism evidence="7 8">
    <name type="scientific">Iris pallida</name>
    <name type="common">Sweet iris</name>
    <dbReference type="NCBI Taxonomy" id="29817"/>
    <lineage>
        <taxon>Eukaryota</taxon>
        <taxon>Viridiplantae</taxon>
        <taxon>Streptophyta</taxon>
        <taxon>Embryophyta</taxon>
        <taxon>Tracheophyta</taxon>
        <taxon>Spermatophyta</taxon>
        <taxon>Magnoliopsida</taxon>
        <taxon>Liliopsida</taxon>
        <taxon>Asparagales</taxon>
        <taxon>Iridaceae</taxon>
        <taxon>Iridoideae</taxon>
        <taxon>Irideae</taxon>
        <taxon>Iris</taxon>
    </lineage>
</organism>
<keyword evidence="8" id="KW-1185">Reference proteome</keyword>
<reference evidence="7" key="2">
    <citation type="submission" date="2023-04" db="EMBL/GenBank/DDBJ databases">
        <authorList>
            <person name="Bruccoleri R.E."/>
            <person name="Oakeley E.J."/>
            <person name="Faust A.-M."/>
            <person name="Dessus-Babus S."/>
            <person name="Altorfer M."/>
            <person name="Burckhardt D."/>
            <person name="Oertli M."/>
            <person name="Naumann U."/>
            <person name="Petersen F."/>
            <person name="Wong J."/>
        </authorList>
    </citation>
    <scope>NUCLEOTIDE SEQUENCE</scope>
    <source>
        <strain evidence="7">GSM-AAB239-AS_SAM_17_03QT</strain>
        <tissue evidence="7">Leaf</tissue>
    </source>
</reference>
<dbReference type="GO" id="GO:1990904">
    <property type="term" value="C:ribonucleoprotein complex"/>
    <property type="evidence" value="ECO:0007669"/>
    <property type="project" value="UniProtKB-KW"/>
</dbReference>
<gene>
    <name evidence="7" type="ORF">M6B38_190980</name>
</gene>
<feature type="compositionally biased region" description="Pro residues" evidence="6">
    <location>
        <begin position="7"/>
        <end position="16"/>
    </location>
</feature>
<dbReference type="Gene3D" id="1.10.287.10">
    <property type="entry name" value="S15/NS1, RNA-binding"/>
    <property type="match status" value="1"/>
</dbReference>
<comment type="caution">
    <text evidence="7">The sequence shown here is derived from an EMBL/GenBank/DDBJ whole genome shotgun (WGS) entry which is preliminary data.</text>
</comment>
<dbReference type="InterPro" id="IPR005290">
    <property type="entry name" value="Ribosomal_uS15_bac-type"/>
</dbReference>
<dbReference type="HAMAP" id="MF_01343_B">
    <property type="entry name" value="Ribosomal_uS15_B"/>
    <property type="match status" value="1"/>
</dbReference>
<dbReference type="CDD" id="cd00353">
    <property type="entry name" value="Ribosomal_S15p_S13e"/>
    <property type="match status" value="1"/>
</dbReference>
<keyword evidence="3" id="KW-0687">Ribonucleoprotein</keyword>
<feature type="coiled-coil region" evidence="5">
    <location>
        <begin position="233"/>
        <end position="279"/>
    </location>
</feature>
<protein>
    <recommendedName>
        <fullName evidence="4">Small ribosomal subunit protein uS15c</fullName>
    </recommendedName>
</protein>
<keyword evidence="2" id="KW-0689">Ribosomal protein</keyword>
<dbReference type="GO" id="GO:0006412">
    <property type="term" value="P:translation"/>
    <property type="evidence" value="ECO:0007669"/>
    <property type="project" value="InterPro"/>
</dbReference>
<evidence type="ECO:0000256" key="5">
    <source>
        <dbReference type="SAM" id="Coils"/>
    </source>
</evidence>
<feature type="compositionally biased region" description="Polar residues" evidence="6">
    <location>
        <begin position="84"/>
        <end position="104"/>
    </location>
</feature>
<dbReference type="PANTHER" id="PTHR47546">
    <property type="entry name" value="S15/NS1, RNA-BINDING PROTEIN"/>
    <property type="match status" value="1"/>
</dbReference>
<dbReference type="InterPro" id="IPR009068">
    <property type="entry name" value="uS15_NS1_RNA-bd_sf"/>
</dbReference>
<dbReference type="PANTHER" id="PTHR47546:SF3">
    <property type="entry name" value="30S RIBOSOMAL PROTEIN S15, CHLOROPLASTIC"/>
    <property type="match status" value="1"/>
</dbReference>
<dbReference type="NCBIfam" id="TIGR00952">
    <property type="entry name" value="S15_bact"/>
    <property type="match status" value="1"/>
</dbReference>
<evidence type="ECO:0000256" key="1">
    <source>
        <dbReference type="ARBA" id="ARBA00008434"/>
    </source>
</evidence>
<dbReference type="SMART" id="SM01387">
    <property type="entry name" value="Ribosomal_S15"/>
    <property type="match status" value="1"/>
</dbReference>
<dbReference type="InterPro" id="IPR000589">
    <property type="entry name" value="Ribosomal_uS15"/>
</dbReference>
<reference evidence="7" key="1">
    <citation type="journal article" date="2023" name="GigaByte">
        <title>Genome assembly of the bearded iris, Iris pallida Lam.</title>
        <authorList>
            <person name="Bruccoleri R.E."/>
            <person name="Oakeley E.J."/>
            <person name="Faust A.M.E."/>
            <person name="Altorfer M."/>
            <person name="Dessus-Babus S."/>
            <person name="Burckhardt D."/>
            <person name="Oertli M."/>
            <person name="Naumann U."/>
            <person name="Petersen F."/>
            <person name="Wong J."/>
        </authorList>
    </citation>
    <scope>NUCLEOTIDE SEQUENCE</scope>
    <source>
        <strain evidence="7">GSM-AAB239-AS_SAM_17_03QT</strain>
    </source>
</reference>